<dbReference type="eggNOG" id="KOG0254">
    <property type="taxonomic scope" value="Eukaryota"/>
</dbReference>
<dbReference type="STRING" id="379508.A5DYB6"/>
<keyword evidence="7 9" id="KW-0472">Membrane</keyword>
<evidence type="ECO:0000256" key="5">
    <source>
        <dbReference type="ARBA" id="ARBA00022989"/>
    </source>
</evidence>
<dbReference type="PROSITE" id="PS50850">
    <property type="entry name" value="MFS"/>
    <property type="match status" value="1"/>
</dbReference>
<dbReference type="GO" id="GO:0015343">
    <property type="term" value="F:siderophore-iron transmembrane transporter activity"/>
    <property type="evidence" value="ECO:0007669"/>
    <property type="project" value="TreeGrafter"/>
</dbReference>
<comment type="subcellular location">
    <subcellularLocation>
        <location evidence="1">Endomembrane system</location>
        <topology evidence="1">Multi-pass membrane protein</topology>
    </subcellularLocation>
</comment>
<dbReference type="SUPFAM" id="SSF103473">
    <property type="entry name" value="MFS general substrate transporter"/>
    <property type="match status" value="1"/>
</dbReference>
<proteinExistence type="inferred from homology"/>
<gene>
    <name evidence="11" type="ORF">LELG_02353</name>
</gene>
<dbReference type="InParanoid" id="A5DYB6"/>
<keyword evidence="4 9" id="KW-0812">Transmembrane</keyword>
<feature type="compositionally biased region" description="Low complexity" evidence="8">
    <location>
        <begin position="11"/>
        <end position="20"/>
    </location>
</feature>
<name>A5DYB6_LODEL</name>
<dbReference type="FunCoup" id="A5DYB6">
    <property type="interactions" value="22"/>
</dbReference>
<dbReference type="GO" id="GO:0005768">
    <property type="term" value="C:endosome"/>
    <property type="evidence" value="ECO:0007669"/>
    <property type="project" value="TreeGrafter"/>
</dbReference>
<feature type="transmembrane region" description="Helical" evidence="9">
    <location>
        <begin position="560"/>
        <end position="579"/>
    </location>
</feature>
<reference evidence="11 12" key="1">
    <citation type="journal article" date="2009" name="Nature">
        <title>Evolution of pathogenicity and sexual reproduction in eight Candida genomes.</title>
        <authorList>
            <person name="Butler G."/>
            <person name="Rasmussen M.D."/>
            <person name="Lin M.F."/>
            <person name="Santos M.A."/>
            <person name="Sakthikumar S."/>
            <person name="Munro C.A."/>
            <person name="Rheinbay E."/>
            <person name="Grabherr M."/>
            <person name="Forche A."/>
            <person name="Reedy J.L."/>
            <person name="Agrafioti I."/>
            <person name="Arnaud M.B."/>
            <person name="Bates S."/>
            <person name="Brown A.J."/>
            <person name="Brunke S."/>
            <person name="Costanzo M.C."/>
            <person name="Fitzpatrick D.A."/>
            <person name="de Groot P.W."/>
            <person name="Harris D."/>
            <person name="Hoyer L.L."/>
            <person name="Hube B."/>
            <person name="Klis F.M."/>
            <person name="Kodira C."/>
            <person name="Lennard N."/>
            <person name="Logue M.E."/>
            <person name="Martin R."/>
            <person name="Neiman A.M."/>
            <person name="Nikolaou E."/>
            <person name="Quail M.A."/>
            <person name="Quinn J."/>
            <person name="Santos M.C."/>
            <person name="Schmitzberger F.F."/>
            <person name="Sherlock G."/>
            <person name="Shah P."/>
            <person name="Silverstein K.A."/>
            <person name="Skrzypek M.S."/>
            <person name="Soll D."/>
            <person name="Staggs R."/>
            <person name="Stansfield I."/>
            <person name="Stumpf M.P."/>
            <person name="Sudbery P.E."/>
            <person name="Srikantha T."/>
            <person name="Zeng Q."/>
            <person name="Berman J."/>
            <person name="Berriman M."/>
            <person name="Heitman J."/>
            <person name="Gow N.A."/>
            <person name="Lorenz M.C."/>
            <person name="Birren B.W."/>
            <person name="Kellis M."/>
            <person name="Cuomo C.A."/>
        </authorList>
    </citation>
    <scope>NUCLEOTIDE SEQUENCE [LARGE SCALE GENOMIC DNA]</scope>
    <source>
        <strain evidence="12">ATCC 11503 / BCRC 21390 / CBS 2605 / JCM 1781 / NBRC 1676 / NRRL YB-4239</strain>
    </source>
</reference>
<evidence type="ECO:0000259" key="10">
    <source>
        <dbReference type="PROSITE" id="PS50850"/>
    </source>
</evidence>
<feature type="transmembrane region" description="Helical" evidence="9">
    <location>
        <begin position="362"/>
        <end position="386"/>
    </location>
</feature>
<evidence type="ECO:0000256" key="4">
    <source>
        <dbReference type="ARBA" id="ARBA00022692"/>
    </source>
</evidence>
<dbReference type="EMBL" id="CH981526">
    <property type="protein sequence ID" value="EDK44174.1"/>
    <property type="molecule type" value="Genomic_DNA"/>
</dbReference>
<dbReference type="KEGG" id="lel:PVL30_003199"/>
<feature type="transmembrane region" description="Helical" evidence="9">
    <location>
        <begin position="424"/>
        <end position="442"/>
    </location>
</feature>
<keyword evidence="6" id="KW-0406">Ion transport</keyword>
<evidence type="ECO:0000256" key="2">
    <source>
        <dbReference type="ARBA" id="ARBA00008335"/>
    </source>
</evidence>
<feature type="compositionally biased region" description="Basic and acidic residues" evidence="8">
    <location>
        <begin position="22"/>
        <end position="35"/>
    </location>
</feature>
<feature type="transmembrane region" description="Helical" evidence="9">
    <location>
        <begin position="489"/>
        <end position="509"/>
    </location>
</feature>
<dbReference type="InterPro" id="IPR020846">
    <property type="entry name" value="MFS_dom"/>
</dbReference>
<feature type="transmembrane region" description="Helical" evidence="9">
    <location>
        <begin position="448"/>
        <end position="468"/>
    </location>
</feature>
<dbReference type="AlphaFoldDB" id="A5DYB6"/>
<dbReference type="VEuPathDB" id="FungiDB:LELG_02353"/>
<keyword evidence="12" id="KW-1185">Reference proteome</keyword>
<keyword evidence="3" id="KW-0813">Transport</keyword>
<feature type="domain" description="Major facilitator superfamily (MFS) profile" evidence="10">
    <location>
        <begin position="73"/>
        <end position="583"/>
    </location>
</feature>
<feature type="transmembrane region" description="Helical" evidence="9">
    <location>
        <begin position="398"/>
        <end position="417"/>
    </location>
</feature>
<dbReference type="Proteomes" id="UP000001996">
    <property type="component" value="Unassembled WGS sequence"/>
</dbReference>
<evidence type="ECO:0000313" key="12">
    <source>
        <dbReference type="Proteomes" id="UP000001996"/>
    </source>
</evidence>
<feature type="transmembrane region" description="Helical" evidence="9">
    <location>
        <begin position="196"/>
        <end position="214"/>
    </location>
</feature>
<evidence type="ECO:0000256" key="7">
    <source>
        <dbReference type="ARBA" id="ARBA00023136"/>
    </source>
</evidence>
<feature type="transmembrane region" description="Helical" evidence="9">
    <location>
        <begin position="289"/>
        <end position="309"/>
    </location>
</feature>
<dbReference type="InterPro" id="IPR036259">
    <property type="entry name" value="MFS_trans_sf"/>
</dbReference>
<evidence type="ECO:0000256" key="9">
    <source>
        <dbReference type="SAM" id="Phobius"/>
    </source>
</evidence>
<comment type="similarity">
    <text evidence="2">Belongs to the major facilitator superfamily.</text>
</comment>
<dbReference type="GO" id="GO:0005774">
    <property type="term" value="C:vacuolar membrane"/>
    <property type="evidence" value="ECO:0007669"/>
    <property type="project" value="TreeGrafter"/>
</dbReference>
<evidence type="ECO:0000313" key="11">
    <source>
        <dbReference type="EMBL" id="EDK44174.1"/>
    </source>
</evidence>
<sequence>MSSSLEHKTSSSRSGSVSGSNLDEKAPVYDDKNSHFNDNTTNDVVEQAVEAPKSIGVIKAELLAEQWKHTFWYKLVLLFSAFLVGYAYGLDSQTRYVYTAYATASWSEHSLLTTVNAITALTAAAAQPVYARLSDVFGRLELFIVAVLFYVVGTIIESQSPTINAYVAGAVLYQIGYSGIIMVLLFILSDFSSLRWRLYFSLCPSFPFIINTWISGNVTEAVGTNWGWGIGMWAFILPLACIPFLCCMIHMRWLAGKTEEWKVFKQRQTKFQELGFVGFIKYLFWRLDVIGLILMVVSLGCLLIPLTLAGGTQEKWKQGNIIAPIVIGAVLIIVFCVWENFAKDPILPLSLMKDRGIWSGAVISFLFDFVYAVEASFLYTVLIVAVNESMKSATRISSVSSFASVVCGFFFGLFVAYFRHMKPFIIFGCSLWMVAFGLMYNYRSTLSAHAGIIGAMVVMGIGTGFFTYPITVSAQSCVSHEHMAVVTSALYTLYRVGYAVGASVAGAIWSQTLFKKLSEHLPTDLATSVYSDPYTFASTYAWGTDEREGAVKAYGEVQRILMIVCLCFVAPMILSAFFLRDHELTREQSLEQVEEKEKQETLGGFFENFGRTRAERV</sequence>
<dbReference type="HOGENOM" id="CLU_012970_2_1_1"/>
<evidence type="ECO:0000256" key="3">
    <source>
        <dbReference type="ARBA" id="ARBA00022448"/>
    </source>
</evidence>
<evidence type="ECO:0000256" key="1">
    <source>
        <dbReference type="ARBA" id="ARBA00004127"/>
    </source>
</evidence>
<feature type="region of interest" description="Disordered" evidence="8">
    <location>
        <begin position="1"/>
        <end position="38"/>
    </location>
</feature>
<dbReference type="PANTHER" id="PTHR23501">
    <property type="entry name" value="MAJOR FACILITATOR SUPERFAMILY"/>
    <property type="match status" value="1"/>
</dbReference>
<organism evidence="11 12">
    <name type="scientific">Lodderomyces elongisporus (strain ATCC 11503 / CBS 2605 / JCM 1781 / NBRC 1676 / NRRL YB-4239)</name>
    <name type="common">Yeast</name>
    <name type="synonym">Saccharomyces elongisporus</name>
    <dbReference type="NCBI Taxonomy" id="379508"/>
    <lineage>
        <taxon>Eukaryota</taxon>
        <taxon>Fungi</taxon>
        <taxon>Dikarya</taxon>
        <taxon>Ascomycota</taxon>
        <taxon>Saccharomycotina</taxon>
        <taxon>Pichiomycetes</taxon>
        <taxon>Debaryomycetaceae</taxon>
        <taxon>Candida/Lodderomyces clade</taxon>
        <taxon>Lodderomyces</taxon>
    </lineage>
</organism>
<keyword evidence="5 9" id="KW-1133">Transmembrane helix</keyword>
<dbReference type="OrthoDB" id="2241241at2759"/>
<dbReference type="Pfam" id="PF06609">
    <property type="entry name" value="TRI12"/>
    <property type="match status" value="1"/>
</dbReference>
<feature type="transmembrane region" description="Helical" evidence="9">
    <location>
        <begin position="166"/>
        <end position="189"/>
    </location>
</feature>
<dbReference type="InterPro" id="IPR010573">
    <property type="entry name" value="MFS_Str1/Tri12-like"/>
</dbReference>
<evidence type="ECO:0000256" key="6">
    <source>
        <dbReference type="ARBA" id="ARBA00023065"/>
    </source>
</evidence>
<dbReference type="GeneID" id="5233299"/>
<feature type="transmembrane region" description="Helical" evidence="9">
    <location>
        <begin position="142"/>
        <end position="160"/>
    </location>
</feature>
<dbReference type="GO" id="GO:0005886">
    <property type="term" value="C:plasma membrane"/>
    <property type="evidence" value="ECO:0007669"/>
    <property type="project" value="TreeGrafter"/>
</dbReference>
<accession>A5DYB6</accession>
<dbReference type="OMA" id="VPTWPFI"/>
<dbReference type="FunFam" id="1.20.1250.20:FF:000197">
    <property type="entry name" value="Siderophore iron transporter 1"/>
    <property type="match status" value="1"/>
</dbReference>
<feature type="transmembrane region" description="Helical" evidence="9">
    <location>
        <begin position="226"/>
        <end position="249"/>
    </location>
</feature>
<feature type="transmembrane region" description="Helical" evidence="9">
    <location>
        <begin position="321"/>
        <end position="341"/>
    </location>
</feature>
<protein>
    <recommendedName>
        <fullName evidence="10">Major facilitator superfamily (MFS) profile domain-containing protein</fullName>
    </recommendedName>
</protein>
<evidence type="ECO:0000256" key="8">
    <source>
        <dbReference type="SAM" id="MobiDB-lite"/>
    </source>
</evidence>
<feature type="transmembrane region" description="Helical" evidence="9">
    <location>
        <begin position="71"/>
        <end position="90"/>
    </location>
</feature>
<dbReference type="PANTHER" id="PTHR23501:SF92">
    <property type="entry name" value="GLUTATHIONE EXCHANGER 1-RELATED"/>
    <property type="match status" value="1"/>
</dbReference>
<dbReference type="Gene3D" id="1.20.1250.20">
    <property type="entry name" value="MFS general substrate transporter like domains"/>
    <property type="match status" value="2"/>
</dbReference>